<feature type="domain" description="Fibronectin type-III" evidence="19">
    <location>
        <begin position="197"/>
        <end position="294"/>
    </location>
</feature>
<dbReference type="InterPro" id="IPR050713">
    <property type="entry name" value="RTP_Phos/Ushers"/>
</dbReference>
<dbReference type="PROSITE" id="PS50055">
    <property type="entry name" value="TYR_PHOSPHATASE_PTP"/>
    <property type="match status" value="2"/>
</dbReference>
<dbReference type="PROSITE" id="PS50056">
    <property type="entry name" value="TYR_PHOSPHATASE_2"/>
    <property type="match status" value="2"/>
</dbReference>
<dbReference type="OrthoDB" id="9979034at2759"/>
<dbReference type="Pfam" id="PF22633">
    <property type="entry name" value="F5_F8_type_C_2"/>
    <property type="match status" value="1"/>
</dbReference>
<evidence type="ECO:0000313" key="20">
    <source>
        <dbReference type="Proteomes" id="UP000694845"/>
    </source>
</evidence>
<keyword evidence="8" id="KW-0106">Calcium</keyword>
<evidence type="ECO:0000259" key="19">
    <source>
        <dbReference type="PROSITE" id="PS50853"/>
    </source>
</evidence>
<keyword evidence="4" id="KW-0479">Metal-binding</keyword>
<evidence type="ECO:0000256" key="3">
    <source>
        <dbReference type="ARBA" id="ARBA00022692"/>
    </source>
</evidence>
<evidence type="ECO:0000259" key="18">
    <source>
        <dbReference type="PROSITE" id="PS50056"/>
    </source>
</evidence>
<feature type="domain" description="Fibronectin type-III" evidence="19">
    <location>
        <begin position="388"/>
        <end position="480"/>
    </location>
</feature>
<dbReference type="FunFam" id="3.90.190.10:FF:000102">
    <property type="entry name" value="Receptor-type tyrosine-protein phosphatase"/>
    <property type="match status" value="1"/>
</dbReference>
<dbReference type="SUPFAM" id="SSF49785">
    <property type="entry name" value="Galactose-binding domain-like"/>
    <property type="match status" value="1"/>
</dbReference>
<organism evidence="20 21">
    <name type="scientific">Acanthaster planci</name>
    <name type="common">Crown-of-thorns starfish</name>
    <dbReference type="NCBI Taxonomy" id="133434"/>
    <lineage>
        <taxon>Eukaryota</taxon>
        <taxon>Metazoa</taxon>
        <taxon>Echinodermata</taxon>
        <taxon>Eleutherozoa</taxon>
        <taxon>Asterozoa</taxon>
        <taxon>Asteroidea</taxon>
        <taxon>Valvatacea</taxon>
        <taxon>Valvatida</taxon>
        <taxon>Acanthasteridae</taxon>
        <taxon>Acanthaster</taxon>
    </lineage>
</organism>
<evidence type="ECO:0000256" key="4">
    <source>
        <dbReference type="ARBA" id="ARBA00022723"/>
    </source>
</evidence>
<dbReference type="KEGG" id="aplc:110982837"/>
<feature type="domain" description="Tyrosine-protein phosphatase" evidence="17">
    <location>
        <begin position="863"/>
        <end position="1116"/>
    </location>
</feature>
<keyword evidence="6" id="KW-0677">Repeat</keyword>
<dbReference type="InterPro" id="IPR016130">
    <property type="entry name" value="Tyr_Pase_AS"/>
</dbReference>
<evidence type="ECO:0000259" key="17">
    <source>
        <dbReference type="PROSITE" id="PS50055"/>
    </source>
</evidence>
<gene>
    <name evidence="21" type="primary">LOC110982837</name>
</gene>
<evidence type="ECO:0000256" key="2">
    <source>
        <dbReference type="ARBA" id="ARBA00013064"/>
    </source>
</evidence>
<dbReference type="GO" id="GO:0016020">
    <property type="term" value="C:membrane"/>
    <property type="evidence" value="ECO:0007669"/>
    <property type="project" value="UniProtKB-SubCell"/>
</dbReference>
<feature type="compositionally biased region" description="Polar residues" evidence="15">
    <location>
        <begin position="538"/>
        <end position="551"/>
    </location>
</feature>
<evidence type="ECO:0000256" key="12">
    <source>
        <dbReference type="ARBA" id="ARBA00023157"/>
    </source>
</evidence>
<dbReference type="InterPro" id="IPR006585">
    <property type="entry name" value="FTP1"/>
</dbReference>
<dbReference type="GeneID" id="110982837"/>
<dbReference type="PANTHER" id="PTHR46957:SF3">
    <property type="entry name" value="CYTOKINE RECEPTOR"/>
    <property type="match status" value="1"/>
</dbReference>
<dbReference type="PROSITE" id="PS00383">
    <property type="entry name" value="TYR_PHOSPHATASE_1"/>
    <property type="match status" value="1"/>
</dbReference>
<evidence type="ECO:0000256" key="8">
    <source>
        <dbReference type="ARBA" id="ARBA00022837"/>
    </source>
</evidence>
<dbReference type="SUPFAM" id="SSF49265">
    <property type="entry name" value="Fibronectin type III"/>
    <property type="match status" value="3"/>
</dbReference>
<keyword evidence="20" id="KW-1185">Reference proteome</keyword>
<dbReference type="InterPro" id="IPR003595">
    <property type="entry name" value="Tyr_Pase_cat"/>
</dbReference>
<dbReference type="FunFam" id="3.90.190.10:FF:000062">
    <property type="entry name" value="Receptor-type tyrosine-protein phosphatase kappa"/>
    <property type="match status" value="1"/>
</dbReference>
<evidence type="ECO:0000256" key="13">
    <source>
        <dbReference type="ARBA" id="ARBA00023180"/>
    </source>
</evidence>
<feature type="domain" description="Fibronectin type-III" evidence="19">
    <location>
        <begin position="296"/>
        <end position="384"/>
    </location>
</feature>
<evidence type="ECO:0000313" key="21">
    <source>
        <dbReference type="RefSeq" id="XP_022097246.1"/>
    </source>
</evidence>
<feature type="domain" description="Tyrosine-protein phosphatase" evidence="17">
    <location>
        <begin position="1148"/>
        <end position="1412"/>
    </location>
</feature>
<dbReference type="InterPro" id="IPR057598">
    <property type="entry name" value="Fn3_PTPRU"/>
</dbReference>
<dbReference type="PRINTS" id="PR00014">
    <property type="entry name" value="FNTYPEIII"/>
</dbReference>
<evidence type="ECO:0000256" key="16">
    <source>
        <dbReference type="SAM" id="Phobius"/>
    </source>
</evidence>
<dbReference type="GO" id="GO:0004725">
    <property type="term" value="F:protein tyrosine phosphatase activity"/>
    <property type="evidence" value="ECO:0007669"/>
    <property type="project" value="UniProtKB-EC"/>
</dbReference>
<dbReference type="CDD" id="cd00063">
    <property type="entry name" value="FN3"/>
    <property type="match status" value="4"/>
</dbReference>
<keyword evidence="12" id="KW-1015">Disulfide bond</keyword>
<dbReference type="SMART" id="SM00607">
    <property type="entry name" value="FTP"/>
    <property type="match status" value="1"/>
</dbReference>
<dbReference type="Pfam" id="PF00041">
    <property type="entry name" value="fn3"/>
    <property type="match status" value="4"/>
</dbReference>
<proteinExistence type="predicted"/>
<comment type="subcellular location">
    <subcellularLocation>
        <location evidence="1">Membrane</location>
        <topology evidence="1">Single-pass type I membrane protein</topology>
    </subcellularLocation>
</comment>
<dbReference type="PRINTS" id="PR00700">
    <property type="entry name" value="PRTYPHPHTASE"/>
</dbReference>
<evidence type="ECO:0000256" key="1">
    <source>
        <dbReference type="ARBA" id="ARBA00004479"/>
    </source>
</evidence>
<reference evidence="21" key="1">
    <citation type="submission" date="2025-08" db="UniProtKB">
        <authorList>
            <consortium name="RefSeq"/>
        </authorList>
    </citation>
    <scope>IDENTIFICATION</scope>
</reference>
<dbReference type="InterPro" id="IPR013783">
    <property type="entry name" value="Ig-like_fold"/>
</dbReference>
<dbReference type="InterPro" id="IPR008979">
    <property type="entry name" value="Galactose-bd-like_sf"/>
</dbReference>
<protein>
    <recommendedName>
        <fullName evidence="2">protein-tyrosine-phosphatase</fullName>
        <ecNumber evidence="2">3.1.3.48</ecNumber>
    </recommendedName>
</protein>
<dbReference type="SMART" id="SM00404">
    <property type="entry name" value="PTPc_motif"/>
    <property type="match status" value="2"/>
</dbReference>
<accession>A0A8B7Z1G6</accession>
<dbReference type="OMA" id="WEQVRSH"/>
<feature type="domain" description="Tyrosine specific protein phosphatases" evidence="18">
    <location>
        <begin position="1333"/>
        <end position="1403"/>
    </location>
</feature>
<dbReference type="InterPro" id="IPR000387">
    <property type="entry name" value="Tyr_Pase_dom"/>
</dbReference>
<dbReference type="Proteomes" id="UP000694845">
    <property type="component" value="Unplaced"/>
</dbReference>
<dbReference type="SMART" id="SM00194">
    <property type="entry name" value="PTPc"/>
    <property type="match status" value="2"/>
</dbReference>
<evidence type="ECO:0000256" key="10">
    <source>
        <dbReference type="ARBA" id="ARBA00022989"/>
    </source>
</evidence>
<keyword evidence="3 16" id="KW-0812">Transmembrane</keyword>
<sequence>MIGSVSSGQATNGAVIDFMVDPVVFARYVSVQLSEGNNVCLQIAEVRVEESPNCGLALDIVGKPADQSTTYNNAVAGLAIDGNDRTASHTKCTGSGDHWWRVDLQAIYSLRKITIVNRVQCCGGRLAGAVVRAGLDPSDFSQNTRIGSVSSGQATDGAVIDFMVDPFVSARYVSVQLSEGNGVCLHMAEVRVEAANFIFLLTQAPINSTSVAVSWSPVPNADHYSVQYALSNRDDCEPITPLEYTPRCVCQGSQTTLSPLIPNSEYSVQVEARVNGSYGSVATKRITTGSVAPNGPPTMVRVSSIGPHSLTFTWSPPSCGDRGGTILGYDYQLNNRSGTTDQGTAQVTVNELLPFTNNSFRVAARNNVGPGPYSQTVIAMTLEAEPTVPLNIHIQSVDNVSVILEWSEPDPPNGVITHYNVRYWKSGQLESIENDTDLVQSIHHVTGLKASTTYLFQVQAVTSPGAGPWSEAINATTAIGVPGPIRNLTHTERTQTSITLSWHSPLEPRGPITGYIVEYRILERPSQPDLTSEDTYHSSEAQRSPFLQDNLSPGTKYEFRVLARNEIFQGTHDQILKVYTKPVTDLPPPTQPTTYPKKNTDSTVTIGLATLVSDDTDVSSYVVHIKKTSPSKAKREALNVTHYEDSPDDYIAAEISKQNLSEKFVVGDNQTYGMYRNAPLQTGATYDIRVGSVSRGNDQEVFVSYSMPISVRVEQYSPNPSTGPSSSAVVPAVVAVFVIVVISLLITIVVYKRRQFQQAKKQTDIDGKGQPANMYRGNKEESEQPAESLPNLHINVNKPGATCDSPSTRKLKPLPEPRQQDTNLSKASHTQEAPKPFTPIPPVRIEHLAEYIHMKESAEEKGFEADYKTLPNSQLHPWIVASKPENRQKNRYVNVVAYDHSRVVLEPMEGDPHSDYINACYIDGYKKENEYIASQGPNKASLRDIWRMVWQLDVDKIVMLTNPVENGKVKCMQYWTNTSPATYADIVVTMDKEEVLLDYSIRDFSIHQVGSKNMRLVRQFHYTSWPDMKPPEYPTPLLNFMRVVNADQNPGRTVIHCSAGVGRTGTYIALDAMLKQMAQEGQVDVLGFVYQMRQNRIKMVQTPEQYKFIFDALMASSLTGDTIYHSDNFRQKLSLLKKTERGTKETGMARQFETLGKVSVSPNGGSSRSMAALTSENVEKNRFRDLVPTDRARPYLMTRVHEDDNDYINANFLPGYCKKNRYIGTQMPMPNTMADFWRMVYDHKATTIVMLNTLVPKDKTMSCYWPQEGQIDFGPLVIELNETTEYKGVTRRAFTLKNKDSDFESEDSWVVTQFQYHDWSSEKAVPSSFDGMFTLLDLTQDCQEDKRPIVVHCNDGYGATSVFCALMALLDQFKFEKAVDVFQAAHRLRMVNTSMMYSVHHFAMCYDVFQAYLSSTTIYEHV</sequence>
<keyword evidence="11 16" id="KW-0472">Membrane</keyword>
<dbReference type="SUPFAM" id="SSF52799">
    <property type="entry name" value="(Phosphotyrosine protein) phosphatases II"/>
    <property type="match status" value="2"/>
</dbReference>
<keyword evidence="13" id="KW-0325">Glycoprotein</keyword>
<evidence type="ECO:0000256" key="15">
    <source>
        <dbReference type="SAM" id="MobiDB-lite"/>
    </source>
</evidence>
<dbReference type="PANTHER" id="PTHR46957">
    <property type="entry name" value="CYTOKINE RECEPTOR"/>
    <property type="match status" value="1"/>
</dbReference>
<dbReference type="InterPro" id="IPR003961">
    <property type="entry name" value="FN3_dom"/>
</dbReference>
<feature type="region of interest" description="Disordered" evidence="15">
    <location>
        <begin position="759"/>
        <end position="840"/>
    </location>
</feature>
<dbReference type="SMART" id="SM00060">
    <property type="entry name" value="FN3"/>
    <property type="match status" value="4"/>
</dbReference>
<feature type="domain" description="Tyrosine specific protein phosphatases" evidence="18">
    <location>
        <begin position="1038"/>
        <end position="1107"/>
    </location>
</feature>
<evidence type="ECO:0000256" key="6">
    <source>
        <dbReference type="ARBA" id="ARBA00022737"/>
    </source>
</evidence>
<evidence type="ECO:0000256" key="9">
    <source>
        <dbReference type="ARBA" id="ARBA00022912"/>
    </source>
</evidence>
<dbReference type="EC" id="3.1.3.48" evidence="2"/>
<keyword evidence="7" id="KW-0378">Hydrolase</keyword>
<comment type="catalytic activity">
    <reaction evidence="14">
        <text>O-phospho-L-tyrosyl-[protein] + H2O = L-tyrosyl-[protein] + phosphate</text>
        <dbReference type="Rhea" id="RHEA:10684"/>
        <dbReference type="Rhea" id="RHEA-COMP:10136"/>
        <dbReference type="Rhea" id="RHEA-COMP:20101"/>
        <dbReference type="ChEBI" id="CHEBI:15377"/>
        <dbReference type="ChEBI" id="CHEBI:43474"/>
        <dbReference type="ChEBI" id="CHEBI:46858"/>
        <dbReference type="ChEBI" id="CHEBI:61978"/>
        <dbReference type="EC" id="3.1.3.48"/>
    </reaction>
</comment>
<evidence type="ECO:0000256" key="5">
    <source>
        <dbReference type="ARBA" id="ARBA00022729"/>
    </source>
</evidence>
<dbReference type="GO" id="GO:0046872">
    <property type="term" value="F:metal ion binding"/>
    <property type="evidence" value="ECO:0007669"/>
    <property type="project" value="UniProtKB-KW"/>
</dbReference>
<dbReference type="InterPro" id="IPR029021">
    <property type="entry name" value="Prot-tyrosine_phosphatase-like"/>
</dbReference>
<dbReference type="Gene3D" id="3.90.190.10">
    <property type="entry name" value="Protein tyrosine phosphatase superfamily"/>
    <property type="match status" value="2"/>
</dbReference>
<dbReference type="FunFam" id="2.60.40.10:FF:000028">
    <property type="entry name" value="Neuronal cell adhesion molecule"/>
    <property type="match status" value="1"/>
</dbReference>
<feature type="region of interest" description="Disordered" evidence="15">
    <location>
        <begin position="527"/>
        <end position="551"/>
    </location>
</feature>
<dbReference type="Gene3D" id="2.60.40.10">
    <property type="entry name" value="Immunoglobulins"/>
    <property type="match status" value="4"/>
</dbReference>
<keyword evidence="9" id="KW-0904">Protein phosphatase</keyword>
<evidence type="ECO:0000256" key="11">
    <source>
        <dbReference type="ARBA" id="ARBA00023136"/>
    </source>
</evidence>
<dbReference type="InterPro" id="IPR000242">
    <property type="entry name" value="PTP_cat"/>
</dbReference>
<dbReference type="Pfam" id="PF00102">
    <property type="entry name" value="Y_phosphatase"/>
    <property type="match status" value="2"/>
</dbReference>
<evidence type="ECO:0000256" key="7">
    <source>
        <dbReference type="ARBA" id="ARBA00022801"/>
    </source>
</evidence>
<name>A0A8B7Z1G6_ACAPL</name>
<dbReference type="Pfam" id="PF23144">
    <property type="entry name" value="Fn3_PTPRU"/>
    <property type="match status" value="1"/>
</dbReference>
<dbReference type="Gene3D" id="2.60.120.260">
    <property type="entry name" value="Galactose-binding domain-like"/>
    <property type="match status" value="1"/>
</dbReference>
<dbReference type="InterPro" id="IPR036116">
    <property type="entry name" value="FN3_sf"/>
</dbReference>
<dbReference type="PROSITE" id="PS50853">
    <property type="entry name" value="FN3"/>
    <property type="match status" value="4"/>
</dbReference>
<keyword evidence="10 16" id="KW-1133">Transmembrane helix</keyword>
<feature type="transmembrane region" description="Helical" evidence="16">
    <location>
        <begin position="728"/>
        <end position="751"/>
    </location>
</feature>
<evidence type="ECO:0000256" key="14">
    <source>
        <dbReference type="ARBA" id="ARBA00051722"/>
    </source>
</evidence>
<feature type="compositionally biased region" description="Polar residues" evidence="15">
    <location>
        <begin position="820"/>
        <end position="831"/>
    </location>
</feature>
<feature type="domain" description="Fibronectin type-III" evidence="19">
    <location>
        <begin position="484"/>
        <end position="583"/>
    </location>
</feature>
<keyword evidence="5" id="KW-0732">Signal</keyword>
<dbReference type="RefSeq" id="XP_022097246.1">
    <property type="nucleotide sequence ID" value="XM_022241554.1"/>
</dbReference>